<sequence>MPWGFDLGAKEACATSPECKRLTLSVLATQLLALVHTLNLLVHKVIDVTATVHPATGKVLEEALFPFPFDCTLIVLCVSSRYLVAFLLSRMEMGVMYDM</sequence>
<accession>A0A2P4X7X7</accession>
<reference evidence="1 2" key="1">
    <citation type="journal article" date="2017" name="Genome Biol. Evol.">
        <title>Phytophthora megakarya and P. palmivora, closely related causal agents of cacao black pod rot, underwent increases in genome sizes and gene numbers by different mechanisms.</title>
        <authorList>
            <person name="Ali S.S."/>
            <person name="Shao J."/>
            <person name="Lary D.J."/>
            <person name="Kronmiller B."/>
            <person name="Shen D."/>
            <person name="Strem M.D."/>
            <person name="Amoako-Attah I."/>
            <person name="Akrofi A.Y."/>
            <person name="Begoude B.A."/>
            <person name="Ten Hoopen G.M."/>
            <person name="Coulibaly K."/>
            <person name="Kebe B.I."/>
            <person name="Melnick R.L."/>
            <person name="Guiltinan M.J."/>
            <person name="Tyler B.M."/>
            <person name="Meinhardt L.W."/>
            <person name="Bailey B.A."/>
        </authorList>
    </citation>
    <scope>NUCLEOTIDE SEQUENCE [LARGE SCALE GENOMIC DNA]</scope>
    <source>
        <strain evidence="2">sbr112.9</strain>
    </source>
</reference>
<dbReference type="AlphaFoldDB" id="A0A2P4X7X7"/>
<evidence type="ECO:0000313" key="1">
    <source>
        <dbReference type="EMBL" id="POM61658.1"/>
    </source>
</evidence>
<evidence type="ECO:0000313" key="2">
    <source>
        <dbReference type="Proteomes" id="UP000237271"/>
    </source>
</evidence>
<proteinExistence type="predicted"/>
<comment type="caution">
    <text evidence="1">The sequence shown here is derived from an EMBL/GenBank/DDBJ whole genome shotgun (WGS) entry which is preliminary data.</text>
</comment>
<keyword evidence="2" id="KW-1185">Reference proteome</keyword>
<name>A0A2P4X7X7_9STRA</name>
<dbReference type="Proteomes" id="UP000237271">
    <property type="component" value="Unassembled WGS sequence"/>
</dbReference>
<dbReference type="EMBL" id="NCKW01015856">
    <property type="protein sequence ID" value="POM61658.1"/>
    <property type="molecule type" value="Genomic_DNA"/>
</dbReference>
<organism evidence="1 2">
    <name type="scientific">Phytophthora palmivora</name>
    <dbReference type="NCBI Taxonomy" id="4796"/>
    <lineage>
        <taxon>Eukaryota</taxon>
        <taxon>Sar</taxon>
        <taxon>Stramenopiles</taxon>
        <taxon>Oomycota</taxon>
        <taxon>Peronosporomycetes</taxon>
        <taxon>Peronosporales</taxon>
        <taxon>Peronosporaceae</taxon>
        <taxon>Phytophthora</taxon>
    </lineage>
</organism>
<protein>
    <submittedName>
        <fullName evidence="1">Uncharacterized protein</fullName>
    </submittedName>
</protein>
<gene>
    <name evidence="1" type="ORF">PHPALM_29299</name>
</gene>